<keyword evidence="10" id="KW-0675">Receptor</keyword>
<evidence type="ECO:0000256" key="1">
    <source>
        <dbReference type="ARBA" id="ARBA00022496"/>
    </source>
</evidence>
<comment type="subcellular location">
    <subcellularLocation>
        <location evidence="5">Cell outer membrane</location>
        <topology evidence="5">Multi-pass membrane protein</topology>
    </subcellularLocation>
</comment>
<keyword evidence="1" id="KW-0410">Iron transport</keyword>
<dbReference type="InterPro" id="IPR000531">
    <property type="entry name" value="Beta-barrel_TonB"/>
</dbReference>
<keyword evidence="5" id="KW-0998">Cell outer membrane</keyword>
<dbReference type="PANTHER" id="PTHR32552:SF68">
    <property type="entry name" value="FERRICHROME OUTER MEMBRANE TRANSPORTER_PHAGE RECEPTOR"/>
    <property type="match status" value="1"/>
</dbReference>
<evidence type="ECO:0000259" key="9">
    <source>
        <dbReference type="Pfam" id="PF07715"/>
    </source>
</evidence>
<dbReference type="RefSeq" id="WP_219479600.1">
    <property type="nucleotide sequence ID" value="NZ_JAHXCT010000002.1"/>
</dbReference>
<accession>A0ABS6YBK7</accession>
<reference evidence="10 11" key="1">
    <citation type="submission" date="2021-07" db="EMBL/GenBank/DDBJ databases">
        <title>Genomic diversity and antimicrobial resistance of Prevotella spp. isolated from chronic lung disease airways.</title>
        <authorList>
            <person name="Webb K.A."/>
            <person name="Olagoke O.S."/>
            <person name="Baird T."/>
            <person name="Neill J."/>
            <person name="Pham A."/>
            <person name="Wells T.J."/>
            <person name="Ramsay K.A."/>
            <person name="Bell S.C."/>
            <person name="Sarovich D.S."/>
            <person name="Price E.P."/>
        </authorList>
    </citation>
    <scope>NUCLEOTIDE SEQUENCE [LARGE SCALE GENOMIC DNA]</scope>
    <source>
        <strain evidence="10 11">SCHI0011.S.12</strain>
    </source>
</reference>
<evidence type="ECO:0000259" key="8">
    <source>
        <dbReference type="Pfam" id="PF00593"/>
    </source>
</evidence>
<keyword evidence="5" id="KW-0812">Transmembrane</keyword>
<keyword evidence="2 7" id="KW-0732">Signal</keyword>
<dbReference type="InterPro" id="IPR012910">
    <property type="entry name" value="Plug_dom"/>
</dbReference>
<evidence type="ECO:0000256" key="5">
    <source>
        <dbReference type="PROSITE-ProRule" id="PRU01360"/>
    </source>
</evidence>
<evidence type="ECO:0000256" key="2">
    <source>
        <dbReference type="ARBA" id="ARBA00022729"/>
    </source>
</evidence>
<keyword evidence="11" id="KW-1185">Reference proteome</keyword>
<evidence type="ECO:0000313" key="10">
    <source>
        <dbReference type="EMBL" id="MBW4768652.1"/>
    </source>
</evidence>
<keyword evidence="5" id="KW-1134">Transmembrane beta strand</keyword>
<keyword evidence="3" id="KW-0408">Iron</keyword>
<dbReference type="InterPro" id="IPR039426">
    <property type="entry name" value="TonB-dep_rcpt-like"/>
</dbReference>
<dbReference type="PROSITE" id="PS52016">
    <property type="entry name" value="TONB_DEPENDENT_REC_3"/>
    <property type="match status" value="1"/>
</dbReference>
<name>A0ABS6YBK7_9BACT</name>
<evidence type="ECO:0000256" key="3">
    <source>
        <dbReference type="ARBA" id="ARBA00023004"/>
    </source>
</evidence>
<dbReference type="Pfam" id="PF00593">
    <property type="entry name" value="TonB_dep_Rec_b-barrel"/>
    <property type="match status" value="1"/>
</dbReference>
<dbReference type="Pfam" id="PF07715">
    <property type="entry name" value="Plug"/>
    <property type="match status" value="1"/>
</dbReference>
<keyword evidence="4" id="KW-0406">Ion transport</keyword>
<comment type="similarity">
    <text evidence="5 6">Belongs to the TonB-dependent receptor family.</text>
</comment>
<evidence type="ECO:0000256" key="4">
    <source>
        <dbReference type="ARBA" id="ARBA00023065"/>
    </source>
</evidence>
<organism evidence="10 11">
    <name type="scientific">Hoylesella nanceiensis</name>
    <dbReference type="NCBI Taxonomy" id="425941"/>
    <lineage>
        <taxon>Bacteria</taxon>
        <taxon>Pseudomonadati</taxon>
        <taxon>Bacteroidota</taxon>
        <taxon>Bacteroidia</taxon>
        <taxon>Bacteroidales</taxon>
        <taxon>Prevotellaceae</taxon>
        <taxon>Hoylesella</taxon>
    </lineage>
</organism>
<keyword evidence="5 6" id="KW-0472">Membrane</keyword>
<protein>
    <submittedName>
        <fullName evidence="10">TonB-dependent receptor</fullName>
    </submittedName>
</protein>
<evidence type="ECO:0000256" key="6">
    <source>
        <dbReference type="RuleBase" id="RU003357"/>
    </source>
</evidence>
<dbReference type="Proteomes" id="UP000788426">
    <property type="component" value="Unassembled WGS sequence"/>
</dbReference>
<proteinExistence type="inferred from homology"/>
<keyword evidence="6" id="KW-0798">TonB box</keyword>
<feature type="signal peptide" evidence="7">
    <location>
        <begin position="1"/>
        <end position="19"/>
    </location>
</feature>
<sequence length="762" mass="86043">MKKPQSLAFLLACCPALYAATPEETKLDTLKTYELQTVQVTSTRANRTTPMAFQNINKQQLKAINHGQDIPFLLSLTPSVITTSDAGNGIGYTSLRVRGTDPSRINITSNGIPMNDAESSQVFWVNMGDFASSISSMQIQRGVGTSTNGSSAFGATVNMETEQIGMNPFLSVDLSAGSYASHKETLRFGTGLLGGHWGIQGRLSNIGSDGYIDRASAKLNSYFVQAGYFADNTIVKFVTFNGTERTYHAWDYASKYDQSLYGRTYNPSGKMEKDANGNAQFYRDQTDNYHQQHYQLFWNQYLNKDWTLNVALHYTNGKGYYEQYKKNKKLLDYGLDANKTKTKSSLVRQKWLANDFFGTIASLHFNNKKNVEATIGGGWNKYDGDHYGFVTWVAKPVDAYFPYHRYYDNNTKKTDFNVYSKLNYTFVEGLNGFVDLQYRHVGIKMNGPSDVINASTGALVYDLKNNFSFFNPKFGVNYQINPNHRFYASYAISHREPVRNNYENNLNAQLALPTAERLNDLEVGYQLRLKNFNAGVNFYHMNYKDQFVLTGELDNLGEAITRNFEKSYRMGVELEMNYKPTTWFEWSANATFSKNRVSNVSVTDDKKATQVIEGESPLAFSPSAMFNNILTFNYKGFKAMLINRYVGEQYLTNTGIKNMVSKDKDGNTVLSTMMLKSYCVTDLDLSYNFSLKRLGVKDATFGVSFYNLFSAKYDNNGWAAAQYTKVNNKLTAINTWGPYDTDAAGFAPSAPFNFMAHLSLNF</sequence>
<evidence type="ECO:0000313" key="11">
    <source>
        <dbReference type="Proteomes" id="UP000788426"/>
    </source>
</evidence>
<dbReference type="PANTHER" id="PTHR32552">
    <property type="entry name" value="FERRICHROME IRON RECEPTOR-RELATED"/>
    <property type="match status" value="1"/>
</dbReference>
<evidence type="ECO:0000256" key="7">
    <source>
        <dbReference type="SAM" id="SignalP"/>
    </source>
</evidence>
<feature type="domain" description="TonB-dependent receptor-like beta-barrel" evidence="8">
    <location>
        <begin position="245"/>
        <end position="708"/>
    </location>
</feature>
<gene>
    <name evidence="10" type="ORF">KZO38_02615</name>
</gene>
<dbReference type="EMBL" id="JAHXCT010000002">
    <property type="protein sequence ID" value="MBW4768652.1"/>
    <property type="molecule type" value="Genomic_DNA"/>
</dbReference>
<comment type="caution">
    <text evidence="10">The sequence shown here is derived from an EMBL/GenBank/DDBJ whole genome shotgun (WGS) entry which is preliminary data.</text>
</comment>
<keyword evidence="5" id="KW-0813">Transport</keyword>
<feature type="chain" id="PRO_5046386686" evidence="7">
    <location>
        <begin position="20"/>
        <end position="762"/>
    </location>
</feature>
<feature type="domain" description="TonB-dependent receptor plug" evidence="9">
    <location>
        <begin position="46"/>
        <end position="155"/>
    </location>
</feature>